<dbReference type="InterPro" id="IPR050808">
    <property type="entry name" value="Phage_Integrase"/>
</dbReference>
<sequence length="401" mass="44661">MLSQTPTGATMVKLTKRVVDTLKATDKEQVMWDDELRGFGIRIKPTGVKSYIVQYRNAGGRSKRKTLGRHGEITPDQARKLAADVRHEVSKGGDPVAARAAWKAAPTVDDLMTEYVTSHVEIHNKPTTQAEVKRLVDRRIRPALGKLKVKEVTRQDIAKLHRNMRETPRQANFVLSVISKAFNLAEVWGYRNDGTNPVNKLQRYKENIRNRPITDADLEKIGVAFRAAELDGSVSTGLINFFRLLALTGCRLSELLSLTWAEIDFERGVLNLKDAKAGARSHVISTIALDLFASMERVPGSEFVFTSGSGTAPFDKSNAERAWRKLRKRAGLEDLRIHDLRHMVGTMAGSSGANAFQIRDLLGHKTLAVTGRYVARDDNPIRQIHDQISAHVEQGLSGKIQ</sequence>
<feature type="domain" description="Tyr recombinase" evidence="5">
    <location>
        <begin position="209"/>
        <end position="386"/>
    </location>
</feature>
<evidence type="ECO:0000259" key="5">
    <source>
        <dbReference type="PROSITE" id="PS51898"/>
    </source>
</evidence>
<gene>
    <name evidence="6" type="ORF">FF124_19965</name>
</gene>
<protein>
    <submittedName>
        <fullName evidence="6">DUF4102 domain-containing protein</fullName>
    </submittedName>
</protein>
<dbReference type="Gene3D" id="1.10.150.130">
    <property type="match status" value="1"/>
</dbReference>
<evidence type="ECO:0000256" key="1">
    <source>
        <dbReference type="ARBA" id="ARBA00008857"/>
    </source>
</evidence>
<dbReference type="InterPro" id="IPR011010">
    <property type="entry name" value="DNA_brk_join_enz"/>
</dbReference>
<dbReference type="OrthoDB" id="7615137at2"/>
<name>A0A5C4JKN5_9HYPH</name>
<dbReference type="InterPro" id="IPR002104">
    <property type="entry name" value="Integrase_catalytic"/>
</dbReference>
<keyword evidence="4" id="KW-0233">DNA recombination</keyword>
<dbReference type="EMBL" id="VCLB01000013">
    <property type="protein sequence ID" value="TNB46066.1"/>
    <property type="molecule type" value="Genomic_DNA"/>
</dbReference>
<dbReference type="InterPro" id="IPR053876">
    <property type="entry name" value="Phage_int_M"/>
</dbReference>
<dbReference type="Pfam" id="PF13356">
    <property type="entry name" value="Arm-DNA-bind_3"/>
    <property type="match status" value="1"/>
</dbReference>
<keyword evidence="3" id="KW-0238">DNA-binding</keyword>
<accession>A0A5C4JKN5</accession>
<reference evidence="6 7" key="1">
    <citation type="submission" date="2019-06" db="EMBL/GenBank/DDBJ databases">
        <title>Martelella lutilitoris sp. nov., isolated from a tidal mudflat.</title>
        <authorList>
            <person name="Kim Y.-J."/>
        </authorList>
    </citation>
    <scope>NUCLEOTIDE SEQUENCE [LARGE SCALE GENOMIC DNA]</scope>
    <source>
        <strain evidence="6 7">GH2-6</strain>
    </source>
</reference>
<comment type="caution">
    <text evidence="6">The sequence shown here is derived from an EMBL/GenBank/DDBJ whole genome shotgun (WGS) entry which is preliminary data.</text>
</comment>
<evidence type="ECO:0000313" key="7">
    <source>
        <dbReference type="Proteomes" id="UP000307874"/>
    </source>
</evidence>
<evidence type="ECO:0000256" key="4">
    <source>
        <dbReference type="ARBA" id="ARBA00023172"/>
    </source>
</evidence>
<dbReference type="Pfam" id="PF22022">
    <property type="entry name" value="Phage_int_M"/>
    <property type="match status" value="1"/>
</dbReference>
<dbReference type="InterPro" id="IPR025166">
    <property type="entry name" value="Integrase_DNA_bind_dom"/>
</dbReference>
<dbReference type="InterPro" id="IPR010998">
    <property type="entry name" value="Integrase_recombinase_N"/>
</dbReference>
<organism evidence="6 7">
    <name type="scientific">Martelella lutilitoris</name>
    <dbReference type="NCBI Taxonomy" id="2583532"/>
    <lineage>
        <taxon>Bacteria</taxon>
        <taxon>Pseudomonadati</taxon>
        <taxon>Pseudomonadota</taxon>
        <taxon>Alphaproteobacteria</taxon>
        <taxon>Hyphomicrobiales</taxon>
        <taxon>Aurantimonadaceae</taxon>
        <taxon>Martelella</taxon>
    </lineage>
</organism>
<evidence type="ECO:0000256" key="2">
    <source>
        <dbReference type="ARBA" id="ARBA00022908"/>
    </source>
</evidence>
<dbReference type="Proteomes" id="UP000307874">
    <property type="component" value="Unassembled WGS sequence"/>
</dbReference>
<comment type="similarity">
    <text evidence="1">Belongs to the 'phage' integrase family.</text>
</comment>
<dbReference type="PANTHER" id="PTHR30629:SF2">
    <property type="entry name" value="PROPHAGE INTEGRASE INTS-RELATED"/>
    <property type="match status" value="1"/>
</dbReference>
<dbReference type="AlphaFoldDB" id="A0A5C4JKN5"/>
<dbReference type="CDD" id="cd00796">
    <property type="entry name" value="INT_Rci_Hp1_C"/>
    <property type="match status" value="1"/>
</dbReference>
<keyword evidence="7" id="KW-1185">Reference proteome</keyword>
<dbReference type="Gene3D" id="1.10.443.10">
    <property type="entry name" value="Intergrase catalytic core"/>
    <property type="match status" value="1"/>
</dbReference>
<keyword evidence="2" id="KW-0229">DNA integration</keyword>
<dbReference type="GO" id="GO:0003677">
    <property type="term" value="F:DNA binding"/>
    <property type="evidence" value="ECO:0007669"/>
    <property type="project" value="UniProtKB-KW"/>
</dbReference>
<dbReference type="PANTHER" id="PTHR30629">
    <property type="entry name" value="PROPHAGE INTEGRASE"/>
    <property type="match status" value="1"/>
</dbReference>
<dbReference type="InterPro" id="IPR013762">
    <property type="entry name" value="Integrase-like_cat_sf"/>
</dbReference>
<dbReference type="InterPro" id="IPR038488">
    <property type="entry name" value="Integrase_DNA-bd_sf"/>
</dbReference>
<dbReference type="SUPFAM" id="SSF56349">
    <property type="entry name" value="DNA breaking-rejoining enzymes"/>
    <property type="match status" value="1"/>
</dbReference>
<dbReference type="GO" id="GO:0015074">
    <property type="term" value="P:DNA integration"/>
    <property type="evidence" value="ECO:0007669"/>
    <property type="project" value="UniProtKB-KW"/>
</dbReference>
<dbReference type="PROSITE" id="PS51898">
    <property type="entry name" value="TYR_RECOMBINASE"/>
    <property type="match status" value="1"/>
</dbReference>
<dbReference type="GO" id="GO:0006310">
    <property type="term" value="P:DNA recombination"/>
    <property type="evidence" value="ECO:0007669"/>
    <property type="project" value="UniProtKB-KW"/>
</dbReference>
<proteinExistence type="inferred from homology"/>
<dbReference type="Pfam" id="PF00589">
    <property type="entry name" value="Phage_integrase"/>
    <property type="match status" value="1"/>
</dbReference>
<evidence type="ECO:0000256" key="3">
    <source>
        <dbReference type="ARBA" id="ARBA00023125"/>
    </source>
</evidence>
<evidence type="ECO:0000313" key="6">
    <source>
        <dbReference type="EMBL" id="TNB46066.1"/>
    </source>
</evidence>
<dbReference type="Gene3D" id="3.30.160.390">
    <property type="entry name" value="Integrase, DNA-binding domain"/>
    <property type="match status" value="1"/>
</dbReference>